<keyword evidence="2 8" id="KW-0548">Nucleotidyltransferase</keyword>
<keyword evidence="6" id="KW-0511">Multifunctional enzyme</keyword>
<dbReference type="InterPro" id="IPR023057">
    <property type="entry name" value="GlnE"/>
</dbReference>
<keyword evidence="4" id="KW-0067">ATP-binding</keyword>
<dbReference type="InterPro" id="IPR013546">
    <property type="entry name" value="PII_UdlTrfase/GS_AdlTrfase"/>
</dbReference>
<name>A0A7C4LL21_9PLAN</name>
<evidence type="ECO:0000256" key="4">
    <source>
        <dbReference type="ARBA" id="ARBA00022840"/>
    </source>
</evidence>
<evidence type="ECO:0000259" key="7">
    <source>
        <dbReference type="PROSITE" id="PS51671"/>
    </source>
</evidence>
<accession>A0A7C4LL21</accession>
<proteinExistence type="predicted"/>
<dbReference type="SUPFAM" id="SSF81301">
    <property type="entry name" value="Nucleotidyltransferase"/>
    <property type="match status" value="2"/>
</dbReference>
<keyword evidence="5" id="KW-0460">Magnesium</keyword>
<dbReference type="InterPro" id="IPR005190">
    <property type="entry name" value="GlnE_rpt_dom"/>
</dbReference>
<evidence type="ECO:0000313" key="8">
    <source>
        <dbReference type="EMBL" id="HGT39236.1"/>
    </source>
</evidence>
<evidence type="ECO:0000256" key="2">
    <source>
        <dbReference type="ARBA" id="ARBA00022695"/>
    </source>
</evidence>
<dbReference type="Pfam" id="PF03710">
    <property type="entry name" value="GlnE"/>
    <property type="match status" value="2"/>
</dbReference>
<comment type="caution">
    <text evidence="8">The sequence shown here is derived from an EMBL/GenBank/DDBJ whole genome shotgun (WGS) entry which is preliminary data.</text>
</comment>
<dbReference type="GO" id="GO:0008882">
    <property type="term" value="F:[glutamate-ammonia-ligase] adenylyltransferase activity"/>
    <property type="evidence" value="ECO:0007669"/>
    <property type="project" value="InterPro"/>
</dbReference>
<dbReference type="PANTHER" id="PTHR30621">
    <property type="entry name" value="GLUTAMINE SYNTHETASE ADENYLYLTRANSFERASE"/>
    <property type="match status" value="1"/>
</dbReference>
<dbReference type="InterPro" id="IPR045865">
    <property type="entry name" value="ACT-like_dom_sf"/>
</dbReference>
<feature type="domain" description="ACT" evidence="7">
    <location>
        <begin position="712"/>
        <end position="790"/>
    </location>
</feature>
<dbReference type="Gene3D" id="1.20.120.330">
    <property type="entry name" value="Nucleotidyltransferases domain 2"/>
    <property type="match status" value="2"/>
</dbReference>
<dbReference type="GO" id="GO:0000820">
    <property type="term" value="P:regulation of glutamine family amino acid metabolic process"/>
    <property type="evidence" value="ECO:0007669"/>
    <property type="project" value="TreeGrafter"/>
</dbReference>
<protein>
    <submittedName>
        <fullName evidence="8">Glutamine synthetase adenylyltransferase</fullName>
    </submittedName>
</protein>
<dbReference type="Gene3D" id="3.30.460.10">
    <property type="entry name" value="Beta Polymerase, domain 2"/>
    <property type="match status" value="2"/>
</dbReference>
<dbReference type="Pfam" id="PF08335">
    <property type="entry name" value="GlnD_UR_UTase"/>
    <property type="match status" value="2"/>
</dbReference>
<evidence type="ECO:0000256" key="3">
    <source>
        <dbReference type="ARBA" id="ARBA00022741"/>
    </source>
</evidence>
<evidence type="ECO:0000256" key="1">
    <source>
        <dbReference type="ARBA" id="ARBA00022679"/>
    </source>
</evidence>
<dbReference type="InterPro" id="IPR002912">
    <property type="entry name" value="ACT_dom"/>
</dbReference>
<evidence type="ECO:0000256" key="6">
    <source>
        <dbReference type="ARBA" id="ARBA00023268"/>
    </source>
</evidence>
<dbReference type="SUPFAM" id="SSF55021">
    <property type="entry name" value="ACT-like"/>
    <property type="match status" value="1"/>
</dbReference>
<keyword evidence="1 8" id="KW-0808">Transferase</keyword>
<dbReference type="PANTHER" id="PTHR30621:SF0">
    <property type="entry name" value="BIFUNCTIONAL GLUTAMINE SYNTHETASE ADENYLYLTRANSFERASE_ADENYLYL-REMOVING ENZYME"/>
    <property type="match status" value="1"/>
</dbReference>
<keyword evidence="3" id="KW-0547">Nucleotide-binding</keyword>
<dbReference type="GO" id="GO:0005829">
    <property type="term" value="C:cytosol"/>
    <property type="evidence" value="ECO:0007669"/>
    <property type="project" value="TreeGrafter"/>
</dbReference>
<dbReference type="PROSITE" id="PS51671">
    <property type="entry name" value="ACT"/>
    <property type="match status" value="1"/>
</dbReference>
<dbReference type="InterPro" id="IPR043519">
    <property type="entry name" value="NT_sf"/>
</dbReference>
<evidence type="ECO:0000256" key="5">
    <source>
        <dbReference type="ARBA" id="ARBA00022842"/>
    </source>
</evidence>
<dbReference type="AlphaFoldDB" id="A0A7C4LL21"/>
<dbReference type="SUPFAM" id="SSF81593">
    <property type="entry name" value="Nucleotidyltransferase substrate binding subunit/domain"/>
    <property type="match status" value="2"/>
</dbReference>
<reference evidence="8" key="1">
    <citation type="journal article" date="2020" name="mSystems">
        <title>Genome- and Community-Level Interaction Insights into Carbon Utilization and Element Cycling Functions of Hydrothermarchaeota in Hydrothermal Sediment.</title>
        <authorList>
            <person name="Zhou Z."/>
            <person name="Liu Y."/>
            <person name="Xu W."/>
            <person name="Pan J."/>
            <person name="Luo Z.H."/>
            <person name="Li M."/>
        </authorList>
    </citation>
    <scope>NUCLEOTIDE SEQUENCE [LARGE SCALE GENOMIC DNA]</scope>
    <source>
        <strain evidence="8">SpSt-508</strain>
    </source>
</reference>
<dbReference type="CDD" id="cd05401">
    <property type="entry name" value="NT_GlnE_GlnD_like"/>
    <property type="match status" value="2"/>
</dbReference>
<dbReference type="GO" id="GO:0005524">
    <property type="term" value="F:ATP binding"/>
    <property type="evidence" value="ECO:0007669"/>
    <property type="project" value="UniProtKB-KW"/>
</dbReference>
<gene>
    <name evidence="8" type="ORF">ENS64_08235</name>
</gene>
<sequence length="1247" mass="137875">MDEAELLLFTADAEPTAAALALLAEHGFHDPPRAWRRLQALRRQAAELGVVDACLRRVFIGLGDAPNPDAALVSFERYLAQVANPTAASAALLAQPRAIEVLLKIFGGSQYLTETLLRHPEYLERLSQRQPLSEVNSREEFAAAALAAAARCATPLERWDALRRYQRGEILRIGVCDAFGLMDLRTVTVQLSLLADALIRACLALLLSEHTGANTGANTGVAVPGQPPQQAASAQEGRAACGTAGFCVLALGKLGGEELNYSSDIDLLFLAESSAERWVPLAQRLIRALQMPTNEGFLYRIDMRLRPWGRSGALVSTVEGFLAYLRRDAELWERQALLKARVIAGDEALGERMLAACQPIVFDAPPRQVLESVRASKARIEAALERSGRAWGEVKSGLGSLRDIEFITQALQLVHGAKIPQVRSANTLDGLIRLADWGLLPADEFRQLTSAYLLLRTIEHALQLMHNRAEHTLPADRRELAYLARRLDFPGPDEFVAHYERHVAAVRAIYERHMVGGGAAGAAAPSPGLPAAFRQTGMPQFSPEQQQRHRQMLQAISPERPVSVAAELLEGPLWRVTVLGIDHPGDLSMICGLLFVYGCDILEGLVTTGEHPEVWPQFCPRGRGGEQTFLRDFVDVFTVRPPCESAEPEMWVNYQNDLLELMHLSRSGRKGEAQGRLAKRVAAALEGAPAALSPLSPVEVELDNDALPDVTVMHIRGEDTIGFLYELTNALALTGIQIVRMAIRTQGARVCDTLYITNGHDGAKLTAAARQHELRAAVVLIKHFTHLLPQSPNPEAALLHFRSFVSDLFRQPDWPETLSSLERPEVLGALAQLLGVSDFLWEDFLRLQSANLFPLLRDLTALQHRKTPRELAQELADLLTTASSRAALVERLNAFKDREMFRIDMRHILGHIPEFEQFSEELSDVAEVVVAAAVEWVQRHLRERYGLPRDAHGQPVALCVAALGKFGGRELGFASDIELLFIYASEGETDGPEKVSNALFFSRVVEQFTQTIQAPREGVFHVDLRLRPYGRAGQLAVSLAAFEQYFAPQGPAWPYERQALVKLRPVAGDAAFGRRVLQTRDRVLFTGDAWDVAALRAMRERQVRQLVRAGTFNVKLSPGGMVDLEYLVQMLQIREGHRCPELRTPNTLAAADALRKCGTLTADDHRRLRSAYSFFRRLIDALRMVRGNAHDLTTPAPGTEEFEFLARRLGLPGQAAELHAQIEHQVRVVNELVRRYLPKGNGAANLA</sequence>
<dbReference type="EMBL" id="DSVQ01000012">
    <property type="protein sequence ID" value="HGT39236.1"/>
    <property type="molecule type" value="Genomic_DNA"/>
</dbReference>
<organism evidence="8">
    <name type="scientific">Schlesneria paludicola</name>
    <dbReference type="NCBI Taxonomy" id="360056"/>
    <lineage>
        <taxon>Bacteria</taxon>
        <taxon>Pseudomonadati</taxon>
        <taxon>Planctomycetota</taxon>
        <taxon>Planctomycetia</taxon>
        <taxon>Planctomycetales</taxon>
        <taxon>Planctomycetaceae</taxon>
        <taxon>Schlesneria</taxon>
    </lineage>
</organism>